<evidence type="ECO:0000256" key="1">
    <source>
        <dbReference type="ARBA" id="ARBA00023125"/>
    </source>
</evidence>
<feature type="domain" description="OB" evidence="3">
    <location>
        <begin position="207"/>
        <end position="278"/>
    </location>
</feature>
<dbReference type="Pfam" id="PF01336">
    <property type="entry name" value="tRNA_anti-codon"/>
    <property type="match status" value="1"/>
</dbReference>
<evidence type="ECO:0000259" key="4">
    <source>
        <dbReference type="Pfam" id="PF16900"/>
    </source>
</evidence>
<dbReference type="Proteomes" id="UP000823046">
    <property type="component" value="Unassembled WGS sequence"/>
</dbReference>
<dbReference type="InterPro" id="IPR031657">
    <property type="entry name" value="REPA_OB_2"/>
</dbReference>
<accession>A0ABQ7JD00</accession>
<feature type="region of interest" description="Disordered" evidence="2">
    <location>
        <begin position="131"/>
        <end position="185"/>
    </location>
</feature>
<proteinExistence type="predicted"/>
<keyword evidence="6" id="KW-1185">Reference proteome</keyword>
<evidence type="ECO:0000256" key="2">
    <source>
        <dbReference type="SAM" id="MobiDB-lite"/>
    </source>
</evidence>
<protein>
    <submittedName>
        <fullName evidence="5">Uncharacterized protein</fullName>
    </submittedName>
</protein>
<dbReference type="InterPro" id="IPR012340">
    <property type="entry name" value="NA-bd_OB-fold"/>
</dbReference>
<organism evidence="5 6">
    <name type="scientific">Cardiosporidium cionae</name>
    <dbReference type="NCBI Taxonomy" id="476202"/>
    <lineage>
        <taxon>Eukaryota</taxon>
        <taxon>Sar</taxon>
        <taxon>Alveolata</taxon>
        <taxon>Apicomplexa</taxon>
        <taxon>Aconoidasida</taxon>
        <taxon>Nephromycida</taxon>
        <taxon>Cardiosporidium</taxon>
    </lineage>
</organism>
<sequence>MSRLYPIPHAFIFGFILSNPSIPSENGAQPIKLKDSRTDLWLKHFHIEAAFSYDFGRDNFSSNVAKKQELDYRTPATPSSMPMASSYQGEGPSNNNLYPKPHCYNYNADMPMITSQHTKNTANPYIPYPVEPPCRSENSMEGQRDGFRDKFGISAYDKPSAPQSQYGPSRGNHPSTVRGGPYALQSQLPRDSEVVSISKLALYMPKWQIQGRVTNKTDLKTFRNEQSEGQVFSIDIKDRDGEIRGTFFHKVAEKWYTVLTLNRVYAFANGQIKPKKMPFNTLNHPYEIVFDENSTISLIADELGIPKMTYDFVRIRDLTEKEVNSRVDIAAIVMKYKEIEQITRKDGQKTQKREVSLLDDSHASIALTIWGNKVTLLPEEILNAQPVVCFKGVKLGDWRGRKLDTQSSTLIECAPTDSYSIKLKEWFNRTGNNIVVENVGNKGDSMSNCKSIEEITKETANTDSSIQHVQNVEGSLLRILMSQNPSGVVEDV</sequence>
<keyword evidence="1" id="KW-0238">DNA-binding</keyword>
<dbReference type="InterPro" id="IPR004365">
    <property type="entry name" value="NA-bd_OB_tRNA"/>
</dbReference>
<evidence type="ECO:0000259" key="3">
    <source>
        <dbReference type="Pfam" id="PF01336"/>
    </source>
</evidence>
<evidence type="ECO:0000313" key="5">
    <source>
        <dbReference type="EMBL" id="KAF8821916.1"/>
    </source>
</evidence>
<dbReference type="EMBL" id="JADAQX010000110">
    <property type="protein sequence ID" value="KAF8821916.1"/>
    <property type="molecule type" value="Genomic_DNA"/>
</dbReference>
<dbReference type="SUPFAM" id="SSF50249">
    <property type="entry name" value="Nucleic acid-binding proteins"/>
    <property type="match status" value="2"/>
</dbReference>
<dbReference type="CDD" id="cd04474">
    <property type="entry name" value="RPA1_DBD_A"/>
    <property type="match status" value="1"/>
</dbReference>
<dbReference type="PANTHER" id="PTHR47165">
    <property type="entry name" value="OS03G0429900 PROTEIN"/>
    <property type="match status" value="1"/>
</dbReference>
<gene>
    <name evidence="5" type="ORF">IE077_004250</name>
</gene>
<name>A0ABQ7JD00_9APIC</name>
<dbReference type="CDD" id="cd04475">
    <property type="entry name" value="RPA1_DBD_B"/>
    <property type="match status" value="1"/>
</dbReference>
<comment type="caution">
    <text evidence="5">The sequence shown here is derived from an EMBL/GenBank/DDBJ whole genome shotgun (WGS) entry which is preliminary data.</text>
</comment>
<evidence type="ECO:0000313" key="6">
    <source>
        <dbReference type="Proteomes" id="UP000823046"/>
    </source>
</evidence>
<reference evidence="5 6" key="1">
    <citation type="journal article" date="2020" name="bioRxiv">
        <title>Metabolic contributions of an alphaproteobacterial endosymbiont in the apicomplexan Cardiosporidium cionae.</title>
        <authorList>
            <person name="Hunter E.S."/>
            <person name="Paight C.J."/>
            <person name="Lane C.E."/>
        </authorList>
    </citation>
    <scope>NUCLEOTIDE SEQUENCE [LARGE SCALE GENOMIC DNA]</scope>
    <source>
        <strain evidence="5">ESH_2018</strain>
    </source>
</reference>
<feature type="domain" description="Replication protein A OB" evidence="4">
    <location>
        <begin position="315"/>
        <end position="412"/>
    </location>
</feature>
<dbReference type="Pfam" id="PF16900">
    <property type="entry name" value="REPA_OB_2"/>
    <property type="match status" value="1"/>
</dbReference>
<dbReference type="PANTHER" id="PTHR47165:SF4">
    <property type="entry name" value="OS03G0429900 PROTEIN"/>
    <property type="match status" value="1"/>
</dbReference>
<feature type="compositionally biased region" description="Polar residues" evidence="2">
    <location>
        <begin position="161"/>
        <end position="175"/>
    </location>
</feature>
<dbReference type="Gene3D" id="2.40.50.140">
    <property type="entry name" value="Nucleic acid-binding proteins"/>
    <property type="match status" value="2"/>
</dbReference>
<feature type="compositionally biased region" description="Basic and acidic residues" evidence="2">
    <location>
        <begin position="142"/>
        <end position="151"/>
    </location>
</feature>